<comment type="caution">
    <text evidence="3">The sequence shown here is derived from an EMBL/GenBank/DDBJ whole genome shotgun (WGS) entry which is preliminary data.</text>
</comment>
<dbReference type="PANTHER" id="PTHR47480">
    <property type="entry name" value="EG45-LIKE DOMAIN CONTAINING PROTEIN"/>
    <property type="match status" value="1"/>
</dbReference>
<reference evidence="3 4" key="1">
    <citation type="submission" date="2024-01" db="EMBL/GenBank/DDBJ databases">
        <title>Genome assemblies of Stephania.</title>
        <authorList>
            <person name="Yang L."/>
        </authorList>
    </citation>
    <scope>NUCLEOTIDE SEQUENCE [LARGE SCALE GENOMIC DNA]</scope>
    <source>
        <strain evidence="3">QJT</strain>
        <tissue evidence="3">Leaf</tissue>
    </source>
</reference>
<dbReference type="EMBL" id="JBBNAE010000004">
    <property type="protein sequence ID" value="KAK9130706.1"/>
    <property type="molecule type" value="Genomic_DNA"/>
</dbReference>
<dbReference type="Gene3D" id="2.40.40.10">
    <property type="entry name" value="RlpA-like domain"/>
    <property type="match status" value="1"/>
</dbReference>
<dbReference type="SUPFAM" id="SSF50685">
    <property type="entry name" value="Barwin-like endoglucanases"/>
    <property type="match status" value="1"/>
</dbReference>
<feature type="domain" description="Expansin-like EG45" evidence="2">
    <location>
        <begin position="37"/>
        <end position="105"/>
    </location>
</feature>
<dbReference type="CDD" id="cd22269">
    <property type="entry name" value="DPBB_EG45-like"/>
    <property type="match status" value="1"/>
</dbReference>
<evidence type="ECO:0000259" key="2">
    <source>
        <dbReference type="PROSITE" id="PS50842"/>
    </source>
</evidence>
<keyword evidence="1" id="KW-0732">Signal</keyword>
<keyword evidence="4" id="KW-1185">Reference proteome</keyword>
<evidence type="ECO:0000313" key="4">
    <source>
        <dbReference type="Proteomes" id="UP001417504"/>
    </source>
</evidence>
<evidence type="ECO:0000313" key="3">
    <source>
        <dbReference type="EMBL" id="KAK9130706.1"/>
    </source>
</evidence>
<gene>
    <name evidence="3" type="ORF">Sjap_011193</name>
</gene>
<name>A0AAP0P7V7_9MAGN</name>
<accession>A0AAP0P7V7</accession>
<dbReference type="Proteomes" id="UP001417504">
    <property type="component" value="Unassembled WGS sequence"/>
</dbReference>
<dbReference type="InterPro" id="IPR036908">
    <property type="entry name" value="RlpA-like_sf"/>
</dbReference>
<dbReference type="InterPro" id="IPR007112">
    <property type="entry name" value="Expansin/allergen_DPBB_dom"/>
</dbReference>
<organism evidence="3 4">
    <name type="scientific">Stephania japonica</name>
    <dbReference type="NCBI Taxonomy" id="461633"/>
    <lineage>
        <taxon>Eukaryota</taxon>
        <taxon>Viridiplantae</taxon>
        <taxon>Streptophyta</taxon>
        <taxon>Embryophyta</taxon>
        <taxon>Tracheophyta</taxon>
        <taxon>Spermatophyta</taxon>
        <taxon>Magnoliopsida</taxon>
        <taxon>Ranunculales</taxon>
        <taxon>Menispermaceae</taxon>
        <taxon>Menispermoideae</taxon>
        <taxon>Cissampelideae</taxon>
        <taxon>Stephania</taxon>
    </lineage>
</organism>
<feature type="signal peptide" evidence="1">
    <location>
        <begin position="1"/>
        <end position="19"/>
    </location>
</feature>
<dbReference type="PROSITE" id="PS50842">
    <property type="entry name" value="EXPANSIN_EG45"/>
    <property type="match status" value="1"/>
</dbReference>
<dbReference type="PANTHER" id="PTHR47480:SF5">
    <property type="entry name" value="EG45-LIKE DOMAIN CONTAINING PROTEIN"/>
    <property type="match status" value="1"/>
</dbReference>
<proteinExistence type="predicted"/>
<evidence type="ECO:0000256" key="1">
    <source>
        <dbReference type="SAM" id="SignalP"/>
    </source>
</evidence>
<sequence>MRFISAVVLVGWLCANYAALVIGDIGTAASYNPPYTPTRCGGNDQNQFPEGDMFVAVSNGLWDNGAACGRRYRIRCIGGFRRPCKGGSDTVEALLEDVAKHVMSQ</sequence>
<dbReference type="AlphaFoldDB" id="A0AAP0P7V7"/>
<protein>
    <recommendedName>
        <fullName evidence="2">Expansin-like EG45 domain-containing protein</fullName>
    </recommendedName>
</protein>
<feature type="chain" id="PRO_5042933899" description="Expansin-like EG45 domain-containing protein" evidence="1">
    <location>
        <begin position="20"/>
        <end position="105"/>
    </location>
</feature>